<evidence type="ECO:0008006" key="3">
    <source>
        <dbReference type="Google" id="ProtNLM"/>
    </source>
</evidence>
<accession>A0A369JH05</accession>
<name>A0A369JH05_HYPMA</name>
<comment type="caution">
    <text evidence="1">The sequence shown here is derived from an EMBL/GenBank/DDBJ whole genome shotgun (WGS) entry which is preliminary data.</text>
</comment>
<gene>
    <name evidence="1" type="ORF">Hypma_000442</name>
</gene>
<protein>
    <recommendedName>
        <fullName evidence="3">F-box domain-containing protein</fullName>
    </recommendedName>
</protein>
<dbReference type="Proteomes" id="UP000076154">
    <property type="component" value="Unassembled WGS sequence"/>
</dbReference>
<keyword evidence="2" id="KW-1185">Reference proteome</keyword>
<dbReference type="InParanoid" id="A0A369JH05"/>
<reference evidence="1" key="1">
    <citation type="submission" date="2018-04" db="EMBL/GenBank/DDBJ databases">
        <title>Whole genome sequencing of Hypsizygus marmoreus.</title>
        <authorList>
            <person name="Choi I.-G."/>
            <person name="Min B."/>
            <person name="Kim J.-G."/>
            <person name="Kim S."/>
            <person name="Oh Y.-L."/>
            <person name="Kong W.-S."/>
            <person name="Park H."/>
            <person name="Jeong J."/>
            <person name="Song E.-S."/>
        </authorList>
    </citation>
    <scope>NUCLEOTIDE SEQUENCE [LARGE SCALE GENOMIC DNA]</scope>
    <source>
        <strain evidence="1">51987-8</strain>
    </source>
</reference>
<dbReference type="EMBL" id="LUEZ02000106">
    <property type="protein sequence ID" value="RDB18106.1"/>
    <property type="molecule type" value="Genomic_DNA"/>
</dbReference>
<sequence length="513" mass="58269">MLCNSPKSQVTDSKLHLNSERSYSSSQNTLIAQTGNIDSLPTETLGSIFKHVYMKSRVPPYGFWLNVVLDFEIEDKVDVETIWADENLLNPLLFPKPIHAVCRRWKAIAESLPMFWTRIVAFVDSHPTPLSKIESYIKRSRDLPLDVLIMRRPDTYSEVDPDEYKRCRDVIEILLPHLSRCQTISFDVIGSSSLPSISDDFYGKAPVLKKLLLNCRVDDGVIPGGPSRTPRISNEPFFSPELSDLSVDGRNFVHACLELPSWIKSLHESRPSLDIHTFTPFLPKDSQFTLSDFLRCLEGFSSIPELSLSSIEFHCDDSGPPSNLVIQATAIKLKGLGHQLVSSILQYADTMESLCMSHCPMWSLPYGFSANFLMVDQVDHDENLGAFLSCWSGEDLHIANCPGLDDDRLAAIGEMIDVPMRYMDIYGCSGFSSAGLRYMVKMLNKRVAELHRDHYDEREGIALDNLEIQGHDYAMGPEEERWFRKNGARVFSWNGSRDRRIHESFKLSRRHVD</sequence>
<evidence type="ECO:0000313" key="2">
    <source>
        <dbReference type="Proteomes" id="UP000076154"/>
    </source>
</evidence>
<dbReference type="STRING" id="39966.A0A369JH05"/>
<dbReference type="OrthoDB" id="3048627at2759"/>
<evidence type="ECO:0000313" key="1">
    <source>
        <dbReference type="EMBL" id="RDB18106.1"/>
    </source>
</evidence>
<dbReference type="AlphaFoldDB" id="A0A369JH05"/>
<proteinExistence type="predicted"/>
<organism evidence="1 2">
    <name type="scientific">Hypsizygus marmoreus</name>
    <name type="common">White beech mushroom</name>
    <name type="synonym">Agaricus marmoreus</name>
    <dbReference type="NCBI Taxonomy" id="39966"/>
    <lineage>
        <taxon>Eukaryota</taxon>
        <taxon>Fungi</taxon>
        <taxon>Dikarya</taxon>
        <taxon>Basidiomycota</taxon>
        <taxon>Agaricomycotina</taxon>
        <taxon>Agaricomycetes</taxon>
        <taxon>Agaricomycetidae</taxon>
        <taxon>Agaricales</taxon>
        <taxon>Tricholomatineae</taxon>
        <taxon>Lyophyllaceae</taxon>
        <taxon>Hypsizygus</taxon>
    </lineage>
</organism>